<dbReference type="Proteomes" id="UP000507962">
    <property type="component" value="Unassembled WGS sequence"/>
</dbReference>
<dbReference type="Pfam" id="PF12704">
    <property type="entry name" value="MacB_PCD"/>
    <property type="match status" value="1"/>
</dbReference>
<evidence type="ECO:0000256" key="3">
    <source>
        <dbReference type="ARBA" id="ARBA00022692"/>
    </source>
</evidence>
<accession>A0A4U8YHR3</accession>
<dbReference type="InterPro" id="IPR050250">
    <property type="entry name" value="Macrolide_Exporter_MacB"/>
</dbReference>
<evidence type="ECO:0000256" key="5">
    <source>
        <dbReference type="ARBA" id="ARBA00023136"/>
    </source>
</evidence>
<evidence type="ECO:0000256" key="7">
    <source>
        <dbReference type="SAM" id="Phobius"/>
    </source>
</evidence>
<keyword evidence="2" id="KW-1003">Cell membrane</keyword>
<keyword evidence="3 7" id="KW-0812">Transmembrane</keyword>
<reference evidence="10 11" key="1">
    <citation type="submission" date="2019-03" db="EMBL/GenBank/DDBJ databases">
        <authorList>
            <person name="Nijsse B."/>
        </authorList>
    </citation>
    <scope>NUCLEOTIDE SEQUENCE [LARGE SCALE GENOMIC DNA]</scope>
    <source>
        <strain evidence="10">Desulfoluna butyratoxydans MSL71</strain>
    </source>
</reference>
<dbReference type="InterPro" id="IPR025857">
    <property type="entry name" value="MacB_PCD"/>
</dbReference>
<feature type="transmembrane region" description="Helical" evidence="7">
    <location>
        <begin position="21"/>
        <end position="42"/>
    </location>
</feature>
<dbReference type="PANTHER" id="PTHR30572:SF4">
    <property type="entry name" value="ABC TRANSPORTER PERMEASE YTRF"/>
    <property type="match status" value="1"/>
</dbReference>
<sequence>MFDADRWREVFGVLNRNRLRTLLTGFSVAWGIFILIVLLGAGTGLENGLRENFKGEAMNAISVYGGYTQKDHGGVSAGREIRLAEGDPELVRGRIRGIGHMAPVIELNLETPVRHGSEYGFFNVEAVCPENRHITRVEMTRGRYLNSVDMRETRKTAVVDDEIARALFGKAEAVGQSLLIGGIPFTVVGVFKRLSSFGNRTIYIPFATGQRLFQADRKISGFTYLVDGETPLAKSRLMEAGTRVALAGKHHFDPSDKAALMTMNSQEESIMIRKLFTAIRLFLWITGIGTLIAGIVGISNIMLITVRERTREIGIRKAVGATPASVVGMVVTEAVLITVAAGYTGLVAGVATLELVQWIMAVTSAKAAESTDVLGNFTVFLNPTVDFGIAVKALLLLSAAGVLAGFFPARRAALVKPIEAMRE</sequence>
<evidence type="ECO:0000313" key="10">
    <source>
        <dbReference type="EMBL" id="VFQ42777.1"/>
    </source>
</evidence>
<dbReference type="EMBL" id="CAADHO010000001">
    <property type="protein sequence ID" value="VFQ42777.1"/>
    <property type="molecule type" value="Genomic_DNA"/>
</dbReference>
<evidence type="ECO:0000259" key="8">
    <source>
        <dbReference type="Pfam" id="PF02687"/>
    </source>
</evidence>
<evidence type="ECO:0000313" key="11">
    <source>
        <dbReference type="Proteomes" id="UP000507962"/>
    </source>
</evidence>
<dbReference type="RefSeq" id="WP_180136991.1">
    <property type="nucleotide sequence ID" value="NZ_CAADHO010000001.1"/>
</dbReference>
<evidence type="ECO:0000256" key="1">
    <source>
        <dbReference type="ARBA" id="ARBA00004651"/>
    </source>
</evidence>
<dbReference type="GO" id="GO:0005886">
    <property type="term" value="C:plasma membrane"/>
    <property type="evidence" value="ECO:0007669"/>
    <property type="project" value="UniProtKB-SubCell"/>
</dbReference>
<feature type="transmembrane region" description="Helical" evidence="7">
    <location>
        <begin position="387"/>
        <end position="407"/>
    </location>
</feature>
<keyword evidence="11" id="KW-1185">Reference proteome</keyword>
<gene>
    <name evidence="10" type="ORF">MSL71_3980</name>
</gene>
<feature type="transmembrane region" description="Helical" evidence="7">
    <location>
        <begin position="281"/>
        <end position="306"/>
    </location>
</feature>
<dbReference type="GO" id="GO:0022857">
    <property type="term" value="F:transmembrane transporter activity"/>
    <property type="evidence" value="ECO:0007669"/>
    <property type="project" value="TreeGrafter"/>
</dbReference>
<dbReference type="PANTHER" id="PTHR30572">
    <property type="entry name" value="MEMBRANE COMPONENT OF TRANSPORTER-RELATED"/>
    <property type="match status" value="1"/>
</dbReference>
<dbReference type="AlphaFoldDB" id="A0A4U8YHR3"/>
<evidence type="ECO:0000256" key="6">
    <source>
        <dbReference type="ARBA" id="ARBA00038076"/>
    </source>
</evidence>
<protein>
    <submittedName>
        <fullName evidence="10">Abc transporter permease protein domain</fullName>
    </submittedName>
</protein>
<comment type="subcellular location">
    <subcellularLocation>
        <location evidence="1">Cell membrane</location>
        <topology evidence="1">Multi-pass membrane protein</topology>
    </subcellularLocation>
</comment>
<name>A0A4U8YHR3_9BACT</name>
<feature type="domain" description="MacB-like periplasmic core" evidence="9">
    <location>
        <begin position="21"/>
        <end position="221"/>
    </location>
</feature>
<evidence type="ECO:0000259" key="9">
    <source>
        <dbReference type="Pfam" id="PF12704"/>
    </source>
</evidence>
<comment type="similarity">
    <text evidence="6">Belongs to the ABC-4 integral membrane protein family.</text>
</comment>
<feature type="transmembrane region" description="Helical" evidence="7">
    <location>
        <begin position="318"/>
        <end position="343"/>
    </location>
</feature>
<keyword evidence="5 7" id="KW-0472">Membrane</keyword>
<evidence type="ECO:0000256" key="2">
    <source>
        <dbReference type="ARBA" id="ARBA00022475"/>
    </source>
</evidence>
<proteinExistence type="inferred from homology"/>
<dbReference type="InterPro" id="IPR003838">
    <property type="entry name" value="ABC3_permease_C"/>
</dbReference>
<dbReference type="Pfam" id="PF02687">
    <property type="entry name" value="FtsX"/>
    <property type="match status" value="1"/>
</dbReference>
<evidence type="ECO:0000256" key="4">
    <source>
        <dbReference type="ARBA" id="ARBA00022989"/>
    </source>
</evidence>
<keyword evidence="4 7" id="KW-1133">Transmembrane helix</keyword>
<organism evidence="10 11">
    <name type="scientific">Desulfoluna butyratoxydans</name>
    <dbReference type="NCBI Taxonomy" id="231438"/>
    <lineage>
        <taxon>Bacteria</taxon>
        <taxon>Pseudomonadati</taxon>
        <taxon>Thermodesulfobacteriota</taxon>
        <taxon>Desulfobacteria</taxon>
        <taxon>Desulfobacterales</taxon>
        <taxon>Desulfolunaceae</taxon>
        <taxon>Desulfoluna</taxon>
    </lineage>
</organism>
<feature type="domain" description="ABC3 transporter permease C-terminal" evidence="8">
    <location>
        <begin position="287"/>
        <end position="413"/>
    </location>
</feature>